<dbReference type="Gene3D" id="1.10.8.60">
    <property type="match status" value="1"/>
</dbReference>
<dbReference type="PANTHER" id="PTHR23074:SF83">
    <property type="entry name" value="VACUOLAR PROTEIN SORTING-ASSOCIATED PROTEIN 4A"/>
    <property type="match status" value="1"/>
</dbReference>
<evidence type="ECO:0000256" key="1">
    <source>
        <dbReference type="ARBA" id="ARBA00004370"/>
    </source>
</evidence>
<comment type="caution">
    <text evidence="8">The sequence shown here is derived from an EMBL/GenBank/DDBJ whole genome shotgun (WGS) entry which is preliminary data.</text>
</comment>
<keyword evidence="3 5" id="KW-0067">ATP-binding</keyword>
<dbReference type="Gene3D" id="1.20.58.80">
    <property type="entry name" value="Phosphotransferase system, lactose/cellobiose-type IIA subunit"/>
    <property type="match status" value="1"/>
</dbReference>
<dbReference type="Gene3D" id="3.40.50.300">
    <property type="entry name" value="P-loop containing nucleotide triphosphate hydrolases"/>
    <property type="match status" value="1"/>
</dbReference>
<gene>
    <name evidence="8" type="ORF">HINF_LOCUS13809</name>
</gene>
<dbReference type="SUPFAM" id="SSF52540">
    <property type="entry name" value="P-loop containing nucleoside triphosphate hydrolases"/>
    <property type="match status" value="1"/>
</dbReference>
<dbReference type="InterPro" id="IPR003959">
    <property type="entry name" value="ATPase_AAA_core"/>
</dbReference>
<dbReference type="SMART" id="SM00382">
    <property type="entry name" value="AAA"/>
    <property type="match status" value="1"/>
</dbReference>
<dbReference type="InterPro" id="IPR050304">
    <property type="entry name" value="MT-severing_AAA_ATPase"/>
</dbReference>
<comment type="subcellular location">
    <subcellularLocation>
        <location evidence="1">Membrane</location>
    </subcellularLocation>
</comment>
<dbReference type="Pfam" id="PF00004">
    <property type="entry name" value="AAA"/>
    <property type="match status" value="1"/>
</dbReference>
<evidence type="ECO:0000256" key="5">
    <source>
        <dbReference type="RuleBase" id="RU003651"/>
    </source>
</evidence>
<evidence type="ECO:0000313" key="8">
    <source>
        <dbReference type="EMBL" id="CAL5994974.1"/>
    </source>
</evidence>
<dbReference type="Proteomes" id="UP001642409">
    <property type="component" value="Unassembled WGS sequence"/>
</dbReference>
<evidence type="ECO:0000256" key="2">
    <source>
        <dbReference type="ARBA" id="ARBA00022741"/>
    </source>
</evidence>
<protein>
    <submittedName>
        <fullName evidence="8">Vacuolar_protein sorting 4b</fullName>
    </submittedName>
</protein>
<keyword evidence="9" id="KW-1185">Reference proteome</keyword>
<dbReference type="InterPro" id="IPR003960">
    <property type="entry name" value="ATPase_AAA_CS"/>
</dbReference>
<accession>A0ABP1HMX6</accession>
<evidence type="ECO:0000256" key="6">
    <source>
        <dbReference type="SAM" id="MobiDB-lite"/>
    </source>
</evidence>
<sequence>MDRAIQWWQQGQDLEKEKKMDEAISCYKSGCECMLKWLPYDKIQARASDLKRKCLEYLDHIDKLKKSMEQKVPAAANGSGGAPNKKSDEDNSQLNDAIKQCIVKTVPDITFKDVAGLDKAKQALQEAVILPRMMPQLFTGNREPWRAILLYGVPGTGKTYIAKALAAECKSTFFAISSSDLVSKYQGESERLVRALFEMARAEERAVVFIDEIDSLCSARGQGDESESSKRIKTEFLVQMQGVDKNNSGVLILGATNFPENIDPAIRRRFEKRIEITLPEWVARKQILLNNVKKTKNTITPEQMDQLEKLTELFSASDISVLMKDAVMMPVRELQRAEWFVEREGLIYAAKPGDPGAYQGKLLEQDGSKVAIPDVTIQHVVQAIKTCKKSVGKKDIDRINDFTQMFGQEG</sequence>
<dbReference type="InterPro" id="IPR003593">
    <property type="entry name" value="AAA+_ATPase"/>
</dbReference>
<feature type="domain" description="AAA+ ATPase" evidence="7">
    <location>
        <begin position="144"/>
        <end position="280"/>
    </location>
</feature>
<dbReference type="InterPro" id="IPR015415">
    <property type="entry name" value="Spast_Vps4_C"/>
</dbReference>
<dbReference type="EMBL" id="CAXDID020000032">
    <property type="protein sequence ID" value="CAL5994974.1"/>
    <property type="molecule type" value="Genomic_DNA"/>
</dbReference>
<keyword evidence="2 5" id="KW-0547">Nucleotide-binding</keyword>
<reference evidence="8 9" key="1">
    <citation type="submission" date="2024-07" db="EMBL/GenBank/DDBJ databases">
        <authorList>
            <person name="Akdeniz Z."/>
        </authorList>
    </citation>
    <scope>NUCLEOTIDE SEQUENCE [LARGE SCALE GENOMIC DNA]</scope>
</reference>
<evidence type="ECO:0000259" key="7">
    <source>
        <dbReference type="SMART" id="SM00382"/>
    </source>
</evidence>
<dbReference type="PANTHER" id="PTHR23074">
    <property type="entry name" value="AAA DOMAIN-CONTAINING"/>
    <property type="match status" value="1"/>
</dbReference>
<dbReference type="Pfam" id="PF04212">
    <property type="entry name" value="MIT"/>
    <property type="match status" value="1"/>
</dbReference>
<organism evidence="8 9">
    <name type="scientific">Hexamita inflata</name>
    <dbReference type="NCBI Taxonomy" id="28002"/>
    <lineage>
        <taxon>Eukaryota</taxon>
        <taxon>Metamonada</taxon>
        <taxon>Diplomonadida</taxon>
        <taxon>Hexamitidae</taxon>
        <taxon>Hexamitinae</taxon>
        <taxon>Hexamita</taxon>
    </lineage>
</organism>
<dbReference type="InterPro" id="IPR007330">
    <property type="entry name" value="MIT_dom"/>
</dbReference>
<evidence type="ECO:0000313" key="9">
    <source>
        <dbReference type="Proteomes" id="UP001642409"/>
    </source>
</evidence>
<feature type="region of interest" description="Disordered" evidence="6">
    <location>
        <begin position="70"/>
        <end position="90"/>
    </location>
</feature>
<keyword evidence="4" id="KW-0472">Membrane</keyword>
<evidence type="ECO:0000256" key="3">
    <source>
        <dbReference type="ARBA" id="ARBA00022840"/>
    </source>
</evidence>
<dbReference type="InterPro" id="IPR036181">
    <property type="entry name" value="MIT_dom_sf"/>
</dbReference>
<evidence type="ECO:0000256" key="4">
    <source>
        <dbReference type="ARBA" id="ARBA00023136"/>
    </source>
</evidence>
<comment type="similarity">
    <text evidence="5">Belongs to the AAA ATPase family.</text>
</comment>
<dbReference type="InterPro" id="IPR027417">
    <property type="entry name" value="P-loop_NTPase"/>
</dbReference>
<proteinExistence type="inferred from homology"/>
<dbReference type="SUPFAM" id="SSF116846">
    <property type="entry name" value="MIT domain"/>
    <property type="match status" value="1"/>
</dbReference>
<dbReference type="Pfam" id="PF09336">
    <property type="entry name" value="Vps4_C"/>
    <property type="match status" value="1"/>
</dbReference>
<dbReference type="PROSITE" id="PS00674">
    <property type="entry name" value="AAA"/>
    <property type="match status" value="1"/>
</dbReference>
<name>A0ABP1HMX6_9EUKA</name>